<organism evidence="1 2">
    <name type="scientific">Methylosinus trichosporium (strain ATCC 35070 / NCIMB 11131 / UNIQEM 75 / OB3b)</name>
    <dbReference type="NCBI Taxonomy" id="595536"/>
    <lineage>
        <taxon>Bacteria</taxon>
        <taxon>Pseudomonadati</taxon>
        <taxon>Pseudomonadota</taxon>
        <taxon>Alphaproteobacteria</taxon>
        <taxon>Hyphomicrobiales</taxon>
        <taxon>Methylocystaceae</taxon>
        <taxon>Methylosinus</taxon>
    </lineage>
</organism>
<dbReference type="KEGG" id="mtw:CQW49_00170"/>
<protein>
    <submittedName>
        <fullName evidence="1">Uncharacterized protein</fullName>
    </submittedName>
</protein>
<gene>
    <name evidence="1" type="ORF">CQW49_00170</name>
</gene>
<evidence type="ECO:0000313" key="2">
    <source>
        <dbReference type="Proteomes" id="UP000230709"/>
    </source>
</evidence>
<dbReference type="EMBL" id="CP023737">
    <property type="protein sequence ID" value="ATQ66481.1"/>
    <property type="molecule type" value="Genomic_DNA"/>
</dbReference>
<dbReference type="AlphaFoldDB" id="A0A2D2CUJ1"/>
<keyword evidence="2" id="KW-1185">Reference proteome</keyword>
<accession>A0A2D2CUJ1</accession>
<reference evidence="2" key="1">
    <citation type="submission" date="2017-10" db="EMBL/GenBank/DDBJ databases">
        <title>Completed PacBio SMRT sequence of Methylosinus trichosporium OB3b reveals presence of a third large plasmid.</title>
        <authorList>
            <person name="Charles T.C."/>
            <person name="Lynch M.D.J."/>
            <person name="Heil J.R."/>
            <person name="Cheng J."/>
        </authorList>
    </citation>
    <scope>NUCLEOTIDE SEQUENCE [LARGE SCALE GENOMIC DNA]</scope>
    <source>
        <strain evidence="2">OB3b</strain>
    </source>
</reference>
<sequence>MVTIEADSGKLRAELKSSISEAKTDILKWVVGAVGFQTILIFAGGSRSRAFSRSEICAGAPGDGKHVYRSTAHARRAVATAANFVRMSRAQSP</sequence>
<name>A0A2D2CUJ1_METT3</name>
<evidence type="ECO:0000313" key="1">
    <source>
        <dbReference type="EMBL" id="ATQ66481.1"/>
    </source>
</evidence>
<dbReference type="Proteomes" id="UP000230709">
    <property type="component" value="Chromosome"/>
</dbReference>
<proteinExistence type="predicted"/>